<keyword evidence="4" id="KW-0256">Endoplasmic reticulum</keyword>
<dbReference type="AlphaFoldDB" id="A0A6P8IZ87"/>
<dbReference type="FunCoup" id="A0A6P8IZ87">
    <property type="interactions" value="533"/>
</dbReference>
<dbReference type="Proteomes" id="UP000515163">
    <property type="component" value="Unplaced"/>
</dbReference>
<evidence type="ECO:0000256" key="7">
    <source>
        <dbReference type="ARBA" id="ARBA00023136"/>
    </source>
</evidence>
<dbReference type="InParanoid" id="A0A6P8IZ87"/>
<dbReference type="GeneID" id="116305472"/>
<dbReference type="PANTHER" id="PTHR21093">
    <property type="entry name" value="DIVERGENT PROTEIN KINASE DOMAIN 1C-RELATED"/>
    <property type="match status" value="1"/>
</dbReference>
<proteinExistence type="inferred from homology"/>
<evidence type="ECO:0000256" key="9">
    <source>
        <dbReference type="SAM" id="Phobius"/>
    </source>
</evidence>
<comment type="similarity">
    <text evidence="2">Belongs to the DIPK family.</text>
</comment>
<protein>
    <submittedName>
        <fullName evidence="12">Divergent protein kinase domain 1A-like isoform X1</fullName>
    </submittedName>
</protein>
<evidence type="ECO:0000256" key="5">
    <source>
        <dbReference type="ARBA" id="ARBA00022968"/>
    </source>
</evidence>
<evidence type="ECO:0000256" key="2">
    <source>
        <dbReference type="ARBA" id="ARBA00006338"/>
    </source>
</evidence>
<dbReference type="RefSeq" id="XP_031571248.1">
    <property type="nucleotide sequence ID" value="XM_031715388.1"/>
</dbReference>
<dbReference type="InterPro" id="IPR029244">
    <property type="entry name" value="FAM69_N"/>
</dbReference>
<dbReference type="Pfam" id="PF14875">
    <property type="entry name" value="PIP49_N"/>
    <property type="match status" value="1"/>
</dbReference>
<keyword evidence="7 9" id="KW-0472">Membrane</keyword>
<comment type="subcellular location">
    <subcellularLocation>
        <location evidence="1">Endoplasmic reticulum membrane</location>
        <topology evidence="1">Single-pass type II membrane protein</topology>
    </subcellularLocation>
</comment>
<evidence type="ECO:0000256" key="1">
    <source>
        <dbReference type="ARBA" id="ARBA00004648"/>
    </source>
</evidence>
<keyword evidence="3 9" id="KW-0812">Transmembrane</keyword>
<feature type="domain" description="FAM69 N-terminal" evidence="10">
    <location>
        <begin position="4"/>
        <end position="145"/>
    </location>
</feature>
<dbReference type="Pfam" id="PF12260">
    <property type="entry name" value="PIP49_C"/>
    <property type="match status" value="1"/>
</dbReference>
<dbReference type="KEGG" id="aten:116305472"/>
<keyword evidence="11" id="KW-1185">Reference proteome</keyword>
<organism evidence="11 12">
    <name type="scientific">Actinia tenebrosa</name>
    <name type="common">Australian red waratah sea anemone</name>
    <dbReference type="NCBI Taxonomy" id="6105"/>
    <lineage>
        <taxon>Eukaryota</taxon>
        <taxon>Metazoa</taxon>
        <taxon>Cnidaria</taxon>
        <taxon>Anthozoa</taxon>
        <taxon>Hexacorallia</taxon>
        <taxon>Actiniaria</taxon>
        <taxon>Actiniidae</taxon>
        <taxon>Actinia</taxon>
    </lineage>
</organism>
<dbReference type="OrthoDB" id="8860232at2759"/>
<evidence type="ECO:0000256" key="3">
    <source>
        <dbReference type="ARBA" id="ARBA00022692"/>
    </source>
</evidence>
<keyword evidence="8" id="KW-1015">Disulfide bond</keyword>
<gene>
    <name evidence="12" type="primary">LOC116305472</name>
</gene>
<evidence type="ECO:0000256" key="8">
    <source>
        <dbReference type="ARBA" id="ARBA00023157"/>
    </source>
</evidence>
<evidence type="ECO:0000313" key="11">
    <source>
        <dbReference type="Proteomes" id="UP000515163"/>
    </source>
</evidence>
<sequence>MTIYRIIKVFMKWCLLPGFVAAVASVLVLFISDYHEMCGKDHVKELCNQYEQNLIAGPLCHDLCQSKTLTFDTCLSTQPDKAIYKGTWKNEEVILKIRNGVEIESYSFSHLKTNEDHKNQISATVKILFGECENCSDLTDRLAKTADVNNDGQLTPAETMTMVTLLQTPEPSMMLIINDSKHVPEMYGYCGKLYAVEKLPVIADSVFGYTWNFLDLAVLPSILEPFEDSLKRNAEIIYKSLKTFKIVREWIFPFIEDLKYFVYQKILRMRLPSLEERFNFSLSLMDTVLALSSTPYGMFQSCDSHLGNFGLSVNSEVKIIDGDQVLPIHYLQLVLTSKKCINDRNCRVGDFYECSSECDQSTGFCTSELEKRNIQNICSDSLALIFRNISEDFKNQTLICLEKAIYKLAAFCYTLPTEKLVSEIKDDIEIVKEKLLHISRGEFDSCL</sequence>
<dbReference type="InterPro" id="IPR022049">
    <property type="entry name" value="FAM69_kinase_dom"/>
</dbReference>
<dbReference type="PANTHER" id="PTHR21093:SF13">
    <property type="entry name" value="EF-HAND DOMAIN-CONTAINING PROTEIN"/>
    <property type="match status" value="1"/>
</dbReference>
<reference evidence="12" key="1">
    <citation type="submission" date="2025-08" db="UniProtKB">
        <authorList>
            <consortium name="RefSeq"/>
        </authorList>
    </citation>
    <scope>IDENTIFICATION</scope>
    <source>
        <tissue evidence="12">Tentacle</tissue>
    </source>
</reference>
<evidence type="ECO:0000259" key="10">
    <source>
        <dbReference type="SMART" id="SM01299"/>
    </source>
</evidence>
<name>A0A6P8IZ87_ACTTE</name>
<keyword evidence="6 9" id="KW-1133">Transmembrane helix</keyword>
<feature type="transmembrane region" description="Helical" evidence="9">
    <location>
        <begin position="12"/>
        <end position="31"/>
    </location>
</feature>
<evidence type="ECO:0000256" key="6">
    <source>
        <dbReference type="ARBA" id="ARBA00022989"/>
    </source>
</evidence>
<dbReference type="SMART" id="SM01299">
    <property type="entry name" value="PIP49_N"/>
    <property type="match status" value="1"/>
</dbReference>
<evidence type="ECO:0000313" key="12">
    <source>
        <dbReference type="RefSeq" id="XP_031571248.1"/>
    </source>
</evidence>
<dbReference type="GO" id="GO:0005789">
    <property type="term" value="C:endoplasmic reticulum membrane"/>
    <property type="evidence" value="ECO:0007669"/>
    <property type="project" value="UniProtKB-SubCell"/>
</dbReference>
<evidence type="ECO:0000256" key="4">
    <source>
        <dbReference type="ARBA" id="ARBA00022824"/>
    </source>
</evidence>
<keyword evidence="5" id="KW-0735">Signal-anchor</keyword>
<accession>A0A6P8IZ87</accession>